<feature type="domain" description="G-protein coupled receptors family 1 profile" evidence="10">
    <location>
        <begin position="41"/>
        <end position="288"/>
    </location>
</feature>
<keyword evidence="4 9" id="KW-0812">Transmembrane</keyword>
<dbReference type="Proteomes" id="UP000694871">
    <property type="component" value="Unplaced"/>
</dbReference>
<feature type="transmembrane region" description="Helical" evidence="9">
    <location>
        <begin position="27"/>
        <end position="47"/>
    </location>
</feature>
<evidence type="ECO:0000256" key="1">
    <source>
        <dbReference type="ARBA" id="ARBA00004651"/>
    </source>
</evidence>
<evidence type="ECO:0000256" key="7">
    <source>
        <dbReference type="ARBA" id="ARBA00023136"/>
    </source>
</evidence>
<feature type="transmembrane region" description="Helical" evidence="9">
    <location>
        <begin position="102"/>
        <end position="120"/>
    </location>
</feature>
<dbReference type="PRINTS" id="PR00237">
    <property type="entry name" value="GPCRRHODOPSN"/>
</dbReference>
<dbReference type="InterPro" id="IPR000276">
    <property type="entry name" value="GPCR_Rhodpsn"/>
</dbReference>
<dbReference type="PRINTS" id="PR00245">
    <property type="entry name" value="OLFACTORYR"/>
</dbReference>
<dbReference type="SUPFAM" id="SSF81321">
    <property type="entry name" value="Family A G protein-coupled receptor-like"/>
    <property type="match status" value="1"/>
</dbReference>
<name>A0ABM1JUL1_GEKJA</name>
<keyword evidence="8" id="KW-0807">Transducer</keyword>
<evidence type="ECO:0000256" key="5">
    <source>
        <dbReference type="ARBA" id="ARBA00022725"/>
    </source>
</evidence>
<feature type="transmembrane region" description="Helical" evidence="9">
    <location>
        <begin position="140"/>
        <end position="158"/>
    </location>
</feature>
<evidence type="ECO:0000256" key="8">
    <source>
        <dbReference type="ARBA" id="ARBA00023224"/>
    </source>
</evidence>
<feature type="transmembrane region" description="Helical" evidence="9">
    <location>
        <begin position="203"/>
        <end position="226"/>
    </location>
</feature>
<feature type="transmembrane region" description="Helical" evidence="9">
    <location>
        <begin position="238"/>
        <end position="259"/>
    </location>
</feature>
<reference evidence="12" key="1">
    <citation type="submission" date="2025-08" db="UniProtKB">
        <authorList>
            <consortium name="RefSeq"/>
        </authorList>
    </citation>
    <scope>IDENTIFICATION</scope>
</reference>
<comment type="subcellular location">
    <subcellularLocation>
        <location evidence="1">Cell membrane</location>
        <topology evidence="1">Multi-pass membrane protein</topology>
    </subcellularLocation>
</comment>
<dbReference type="CDD" id="cd15942">
    <property type="entry name" value="7tmA_OR10G6-like"/>
    <property type="match status" value="1"/>
</dbReference>
<evidence type="ECO:0000256" key="4">
    <source>
        <dbReference type="ARBA" id="ARBA00022692"/>
    </source>
</evidence>
<keyword evidence="7 9" id="KW-0472">Membrane</keyword>
<evidence type="ECO:0000313" key="12">
    <source>
        <dbReference type="RefSeq" id="XP_015265148.1"/>
    </source>
</evidence>
<keyword evidence="11" id="KW-1185">Reference proteome</keyword>
<dbReference type="RefSeq" id="XP_015265148.1">
    <property type="nucleotide sequence ID" value="XM_015409662.1"/>
</dbReference>
<evidence type="ECO:0000259" key="10">
    <source>
        <dbReference type="PROSITE" id="PS50262"/>
    </source>
</evidence>
<dbReference type="InterPro" id="IPR000725">
    <property type="entry name" value="Olfact_rcpt"/>
</dbReference>
<dbReference type="PROSITE" id="PS50262">
    <property type="entry name" value="G_PROTEIN_RECEP_F1_2"/>
    <property type="match status" value="1"/>
</dbReference>
<evidence type="ECO:0000313" key="11">
    <source>
        <dbReference type="Proteomes" id="UP000694871"/>
    </source>
</evidence>
<gene>
    <name evidence="12" type="primary">LOC107109090</name>
</gene>
<dbReference type="Pfam" id="PF13853">
    <property type="entry name" value="7tm_4"/>
    <property type="match status" value="1"/>
</dbReference>
<dbReference type="GeneID" id="107109090"/>
<keyword evidence="6 9" id="KW-1133">Transmembrane helix</keyword>
<dbReference type="InterPro" id="IPR017452">
    <property type="entry name" value="GPCR_Rhodpsn_7TM"/>
</dbReference>
<evidence type="ECO:0000256" key="3">
    <source>
        <dbReference type="ARBA" id="ARBA00022606"/>
    </source>
</evidence>
<evidence type="ECO:0000256" key="6">
    <source>
        <dbReference type="ARBA" id="ARBA00022989"/>
    </source>
</evidence>
<dbReference type="Gene3D" id="1.20.1070.10">
    <property type="entry name" value="Rhodopsin 7-helix transmembrane proteins"/>
    <property type="match status" value="1"/>
</dbReference>
<protein>
    <submittedName>
        <fullName evidence="12">Olfactory receptor 10G6-like</fullName>
    </submittedName>
</protein>
<organism evidence="11 12">
    <name type="scientific">Gekko japonicus</name>
    <name type="common">Schlegel's Japanese gecko</name>
    <dbReference type="NCBI Taxonomy" id="146911"/>
    <lineage>
        <taxon>Eukaryota</taxon>
        <taxon>Metazoa</taxon>
        <taxon>Chordata</taxon>
        <taxon>Craniata</taxon>
        <taxon>Vertebrata</taxon>
        <taxon>Euteleostomi</taxon>
        <taxon>Lepidosauria</taxon>
        <taxon>Squamata</taxon>
        <taxon>Bifurcata</taxon>
        <taxon>Gekkota</taxon>
        <taxon>Gekkonidae</taxon>
        <taxon>Gekkoninae</taxon>
        <taxon>Gekko</taxon>
    </lineage>
</organism>
<feature type="transmembrane region" description="Helical" evidence="9">
    <location>
        <begin position="59"/>
        <end position="82"/>
    </location>
</feature>
<proteinExistence type="predicted"/>
<evidence type="ECO:0000256" key="2">
    <source>
        <dbReference type="ARBA" id="ARBA00022475"/>
    </source>
</evidence>
<sequence>MECENQSLLTDLILLGIPYPQGFHVPLFLFFLIIYLLTIVGNILVLLTVASEPQLHKPMYWFLCHLSILDIAMSTVIVPKVIAGFVEGGKVISFGSCKTQLFFYHFLGSTECFLYTVMAYDRFLAICRPLHYNADMNHRACLCLSFGAWFCGCVHSVLETTLTFSLPYGTKNQVNYIFCDIPAMLKLACGDTKFNEMFTFVDVGLVAMICIFLILMSYMYIVSTILRIHSTEGRRRAFSTCAAHIIVVMTCYVPLAFNYMRPGAQDLLSKVVAIFYSTLTPLLNPVIYTLRNKEMKDAMLKLRVKKPQ</sequence>
<keyword evidence="5" id="KW-0552">Olfaction</keyword>
<keyword evidence="2" id="KW-1003">Cell membrane</keyword>
<keyword evidence="3" id="KW-0716">Sensory transduction</keyword>
<accession>A0ABM1JUL1</accession>
<feature type="transmembrane region" description="Helical" evidence="9">
    <location>
        <begin position="271"/>
        <end position="290"/>
    </location>
</feature>
<dbReference type="PANTHER" id="PTHR26453">
    <property type="entry name" value="OLFACTORY RECEPTOR"/>
    <property type="match status" value="1"/>
</dbReference>
<evidence type="ECO:0000256" key="9">
    <source>
        <dbReference type="SAM" id="Phobius"/>
    </source>
</evidence>